<dbReference type="Pfam" id="PF02638">
    <property type="entry name" value="GHL10"/>
    <property type="match status" value="1"/>
</dbReference>
<dbReference type="InterPro" id="IPR017853">
    <property type="entry name" value="GH"/>
</dbReference>
<feature type="domain" description="Glycosyl hydrolase-like 10" evidence="2">
    <location>
        <begin position="37"/>
        <end position="338"/>
    </location>
</feature>
<dbReference type="PANTHER" id="PTHR43405:SF1">
    <property type="entry name" value="GLYCOSYL HYDROLASE DIGH"/>
    <property type="match status" value="1"/>
</dbReference>
<evidence type="ECO:0000259" key="2">
    <source>
        <dbReference type="Pfam" id="PF02638"/>
    </source>
</evidence>
<evidence type="ECO:0000313" key="4">
    <source>
        <dbReference type="Proteomes" id="UP001243623"/>
    </source>
</evidence>
<protein>
    <submittedName>
        <fullName evidence="3">Family 10 glycosylhydrolase</fullName>
    </submittedName>
</protein>
<sequence length="492" mass="56995">MKKFIQLILISLVIIVATQMIGCAKEEVNRNAAKRDIRAVWISTVFNLDWPSTKGDINAQKEEFIKILDDVSSLGFNTVIVQVRPKGDALYQSKINPWSEVLTGIQGQDPGYDPLEFMIKEAHQRNLEIHAWLNPYRVTSLPAENDQLAPNNFAVQHPQWVIEYDNKLYYNPGIPEVRHYIVDTVKEIVENYDIDGIHFDDYFYPKKNIDDKIAYEQYGEGKSLEAFRIDSVNQLVAEVSQAIKQIKPEVKFGISPAGIWKNKSNDETGSDTEGYESYYEIFCDTRTWIQNEWIDYVVPQVYWTTDNKNSNYVTVVEWWNNEVAGKKTQLYIGEGIYKDEIVAELAEQIKVNEKYDNVKGSVYFTYSDISNNRNGVRETLKELYRLPAIPYSMPWLNDKKPKPVEVAINDNGTSKAITIFNNYQDAKYYLIYRFNQGEKMDLTNPAKIIAKVRNNEGEYEEYVDNKDGDFYYAITALNRNHIESNPTVKLKK</sequence>
<evidence type="ECO:0000256" key="1">
    <source>
        <dbReference type="ARBA" id="ARBA00022729"/>
    </source>
</evidence>
<evidence type="ECO:0000313" key="3">
    <source>
        <dbReference type="EMBL" id="WIW70873.1"/>
    </source>
</evidence>
<name>A0A9Y2AJL5_9FIRM</name>
<dbReference type="PANTHER" id="PTHR43405">
    <property type="entry name" value="GLYCOSYL HYDROLASE DIGH"/>
    <property type="match status" value="1"/>
</dbReference>
<dbReference type="Gene3D" id="3.20.20.80">
    <property type="entry name" value="Glycosidases"/>
    <property type="match status" value="1"/>
</dbReference>
<dbReference type="RefSeq" id="WP_147667320.1">
    <property type="nucleotide sequence ID" value="NZ_CP120678.1"/>
</dbReference>
<dbReference type="EMBL" id="CP120678">
    <property type="protein sequence ID" value="WIW70873.1"/>
    <property type="molecule type" value="Genomic_DNA"/>
</dbReference>
<organism evidence="3 4">
    <name type="scientific">Selenobaculum gibii</name>
    <dbReference type="NCBI Taxonomy" id="3054208"/>
    <lineage>
        <taxon>Bacteria</taxon>
        <taxon>Bacillati</taxon>
        <taxon>Bacillota</taxon>
        <taxon>Negativicutes</taxon>
        <taxon>Selenomonadales</taxon>
        <taxon>Selenomonadaceae</taxon>
        <taxon>Selenobaculum</taxon>
    </lineage>
</organism>
<dbReference type="SUPFAM" id="SSF51445">
    <property type="entry name" value="(Trans)glycosidases"/>
    <property type="match status" value="1"/>
</dbReference>
<keyword evidence="1" id="KW-0732">Signal</keyword>
<reference evidence="3" key="1">
    <citation type="submission" date="2023-03" db="EMBL/GenBank/DDBJ databases">
        <title>Selenobaculum gbiensis gen. nov. sp. nov., a new bacterium isolated from the gut microbiota of IBD patient.</title>
        <authorList>
            <person name="Yeo S."/>
            <person name="Park H."/>
            <person name="Huh C.S."/>
        </authorList>
    </citation>
    <scope>NUCLEOTIDE SEQUENCE</scope>
    <source>
        <strain evidence="3">ICN-92133</strain>
    </source>
</reference>
<proteinExistence type="predicted"/>
<dbReference type="Proteomes" id="UP001243623">
    <property type="component" value="Chromosome"/>
</dbReference>
<dbReference type="AlphaFoldDB" id="A0A9Y2AJL5"/>
<dbReference type="InterPro" id="IPR003790">
    <property type="entry name" value="GHL10"/>
</dbReference>
<dbReference type="KEGG" id="sgbi:P3F81_00680"/>
<keyword evidence="4" id="KW-1185">Reference proteome</keyword>
<gene>
    <name evidence="3" type="ORF">P3F81_00680</name>
</gene>
<accession>A0A9Y2AJL5</accession>
<dbReference type="InterPro" id="IPR052177">
    <property type="entry name" value="Divisome_Glycosyl_Hydrolase"/>
</dbReference>